<name>A0A5K7YJK5_9BACT</name>
<proteinExistence type="predicted"/>
<dbReference type="Pfam" id="PF05593">
    <property type="entry name" value="RHS_repeat"/>
    <property type="match status" value="1"/>
</dbReference>
<dbReference type="AlphaFoldDB" id="A0A5K7YJK5"/>
<evidence type="ECO:0000313" key="2">
    <source>
        <dbReference type="Proteomes" id="UP000427906"/>
    </source>
</evidence>
<evidence type="ECO:0000313" key="1">
    <source>
        <dbReference type="EMBL" id="BBO68585.1"/>
    </source>
</evidence>
<accession>A0A5K7YJK5</accession>
<sequence>MVEGDFFFARRFLTSPENGQATYEYVDPLKRLTALINTDGSSQPITRFDYAYADTEHPDQISSETVTDGPGISFAADQVTTYTHNVVEQMTSDSTTGALAYDDAGNLIQGYTPAGHPFTAAYDAENRLVSIEYADGGTTYKTEFVYSAFSFMGQIKK</sequence>
<keyword evidence="2" id="KW-1185">Reference proteome</keyword>
<dbReference type="OrthoDB" id="173976at2"/>
<dbReference type="EMBL" id="AP021874">
    <property type="protein sequence ID" value="BBO68585.1"/>
    <property type="molecule type" value="Genomic_DNA"/>
</dbReference>
<gene>
    <name evidence="1" type="ORF">DSCA_25150</name>
</gene>
<dbReference type="RefSeq" id="WP_155316728.1">
    <property type="nucleotide sequence ID" value="NZ_AP021874.1"/>
</dbReference>
<reference evidence="1 2" key="1">
    <citation type="submission" date="2019-11" db="EMBL/GenBank/DDBJ databases">
        <title>Comparative genomics of hydrocarbon-degrading Desulfosarcina strains.</title>
        <authorList>
            <person name="Watanabe M."/>
            <person name="Kojima H."/>
            <person name="Fukui M."/>
        </authorList>
    </citation>
    <scope>NUCLEOTIDE SEQUENCE [LARGE SCALE GENOMIC DNA]</scope>
    <source>
        <strain evidence="1 2">PL12</strain>
    </source>
</reference>
<dbReference type="InterPro" id="IPR006530">
    <property type="entry name" value="YD"/>
</dbReference>
<dbReference type="KEGG" id="dalk:DSCA_25150"/>
<dbReference type="Gene3D" id="2.180.10.10">
    <property type="entry name" value="RHS repeat-associated core"/>
    <property type="match status" value="1"/>
</dbReference>
<dbReference type="Proteomes" id="UP000427906">
    <property type="component" value="Chromosome"/>
</dbReference>
<organism evidence="1 2">
    <name type="scientific">Desulfosarcina alkanivorans</name>
    <dbReference type="NCBI Taxonomy" id="571177"/>
    <lineage>
        <taxon>Bacteria</taxon>
        <taxon>Pseudomonadati</taxon>
        <taxon>Thermodesulfobacteriota</taxon>
        <taxon>Desulfobacteria</taxon>
        <taxon>Desulfobacterales</taxon>
        <taxon>Desulfosarcinaceae</taxon>
        <taxon>Desulfosarcina</taxon>
    </lineage>
</organism>
<dbReference type="NCBIfam" id="TIGR01643">
    <property type="entry name" value="YD_repeat_2x"/>
    <property type="match status" value="1"/>
</dbReference>
<evidence type="ECO:0008006" key="3">
    <source>
        <dbReference type="Google" id="ProtNLM"/>
    </source>
</evidence>
<dbReference type="InterPro" id="IPR031325">
    <property type="entry name" value="RHS_repeat"/>
</dbReference>
<protein>
    <recommendedName>
        <fullName evidence="3">Type IV secretion protein Rhs</fullName>
    </recommendedName>
</protein>